<evidence type="ECO:0000256" key="4">
    <source>
        <dbReference type="PIRSR" id="PIRSR000524-1"/>
    </source>
</evidence>
<dbReference type="GO" id="GO:0019265">
    <property type="term" value="P:glycine biosynthetic process, by transamination of glyoxylate"/>
    <property type="evidence" value="ECO:0007669"/>
    <property type="project" value="TreeGrafter"/>
</dbReference>
<comment type="similarity">
    <text evidence="2">Belongs to the class-V pyridoxal-phosphate-dependent aminotransferase family.</text>
</comment>
<dbReference type="InterPro" id="IPR015424">
    <property type="entry name" value="PyrdxlP-dep_Trfase"/>
</dbReference>
<reference evidence="7 10" key="2">
    <citation type="submission" date="2023-11" db="EMBL/GenBank/DDBJ databases">
        <title>MicrobeMod: A computational toolkit for identifying prokaryotic methylation and restriction-modification with nanopore sequencing.</title>
        <authorList>
            <person name="Crits-Christoph A."/>
            <person name="Kang S.C."/>
            <person name="Lee H."/>
            <person name="Ostrov N."/>
        </authorList>
    </citation>
    <scope>NUCLEOTIDE SEQUENCE [LARGE SCALE GENOMIC DNA]</scope>
    <source>
        <strain evidence="7 10">ATCC BAA-571</strain>
    </source>
</reference>
<evidence type="ECO:0000256" key="5">
    <source>
        <dbReference type="PIRSR" id="PIRSR000524-50"/>
    </source>
</evidence>
<dbReference type="InterPro" id="IPR000192">
    <property type="entry name" value="Aminotrans_V_dom"/>
</dbReference>
<evidence type="ECO:0000313" key="9">
    <source>
        <dbReference type="Proteomes" id="UP000182413"/>
    </source>
</evidence>
<reference evidence="8 9" key="1">
    <citation type="submission" date="2016-10" db="EMBL/GenBank/DDBJ databases">
        <authorList>
            <person name="de Groot N.N."/>
        </authorList>
    </citation>
    <scope>NUCLEOTIDE SEQUENCE [LARGE SCALE GENOMIC DNA]</scope>
    <source>
        <strain evidence="8 9">JCM 10630</strain>
    </source>
</reference>
<dbReference type="RefSeq" id="WP_074679260.1">
    <property type="nucleotide sequence ID" value="NZ_CBCSET010000004.1"/>
</dbReference>
<feature type="binding site" evidence="4">
    <location>
        <position position="348"/>
    </location>
    <ligand>
        <name>substrate</name>
    </ligand>
</feature>
<dbReference type="PANTHER" id="PTHR21152">
    <property type="entry name" value="AMINOTRANSFERASE CLASS V"/>
    <property type="match status" value="1"/>
</dbReference>
<dbReference type="EMBL" id="FNAE01000004">
    <property type="protein sequence ID" value="SDE84898.1"/>
    <property type="molecule type" value="Genomic_DNA"/>
</dbReference>
<proteinExistence type="inferred from homology"/>
<evidence type="ECO:0000313" key="8">
    <source>
        <dbReference type="EMBL" id="SDE84898.1"/>
    </source>
</evidence>
<dbReference type="Proteomes" id="UP000182413">
    <property type="component" value="Unassembled WGS sequence"/>
</dbReference>
<dbReference type="Gene3D" id="3.40.640.10">
    <property type="entry name" value="Type I PLP-dependent aspartate aminotransferase-like (Major domain)"/>
    <property type="match status" value="1"/>
</dbReference>
<comment type="cofactor">
    <cofactor evidence="1 5">
        <name>pyridoxal 5'-phosphate</name>
        <dbReference type="ChEBI" id="CHEBI:597326"/>
    </cofactor>
</comment>
<evidence type="ECO:0000256" key="3">
    <source>
        <dbReference type="ARBA" id="ARBA00022898"/>
    </source>
</evidence>
<dbReference type="InterPro" id="IPR015421">
    <property type="entry name" value="PyrdxlP-dep_Trfase_major"/>
</dbReference>
<dbReference type="SUPFAM" id="SSF53383">
    <property type="entry name" value="PLP-dependent transferases"/>
    <property type="match status" value="1"/>
</dbReference>
<evidence type="ECO:0000256" key="2">
    <source>
        <dbReference type="ARBA" id="ARBA00009236"/>
    </source>
</evidence>
<evidence type="ECO:0000256" key="1">
    <source>
        <dbReference type="ARBA" id="ARBA00001933"/>
    </source>
</evidence>
<feature type="domain" description="Aminotransferase class V" evidence="6">
    <location>
        <begin position="22"/>
        <end position="312"/>
    </location>
</feature>
<organism evidence="8 9">
    <name type="scientific">Ectopseudomonas alcaliphila</name>
    <dbReference type="NCBI Taxonomy" id="101564"/>
    <lineage>
        <taxon>Bacteria</taxon>
        <taxon>Pseudomonadati</taxon>
        <taxon>Pseudomonadota</taxon>
        <taxon>Gammaproteobacteria</taxon>
        <taxon>Pseudomonadales</taxon>
        <taxon>Pseudomonadaceae</taxon>
        <taxon>Ectopseudomonas</taxon>
    </lineage>
</organism>
<evidence type="ECO:0000313" key="10">
    <source>
        <dbReference type="Proteomes" id="UP001278050"/>
    </source>
</evidence>
<dbReference type="InterPro" id="IPR015422">
    <property type="entry name" value="PyrdxlP-dep_Trfase_small"/>
</dbReference>
<dbReference type="PIRSF" id="PIRSF000524">
    <property type="entry name" value="SPT"/>
    <property type="match status" value="1"/>
</dbReference>
<dbReference type="Gene3D" id="3.90.1150.10">
    <property type="entry name" value="Aspartate Aminotransferase, domain 1"/>
    <property type="match status" value="1"/>
</dbReference>
<keyword evidence="10" id="KW-1185">Reference proteome</keyword>
<dbReference type="Proteomes" id="UP001278050">
    <property type="component" value="Unassembled WGS sequence"/>
</dbReference>
<dbReference type="GO" id="GO:0004760">
    <property type="term" value="F:L-serine-pyruvate transaminase activity"/>
    <property type="evidence" value="ECO:0007669"/>
    <property type="project" value="TreeGrafter"/>
</dbReference>
<feature type="modified residue" description="N6-(pyridoxal phosphate)lysine" evidence="5">
    <location>
        <position position="197"/>
    </location>
</feature>
<gene>
    <name evidence="8" type="ORF">SAMN05216575_104175</name>
    <name evidence="7" type="ORF">SIM71_18820</name>
</gene>
<keyword evidence="3 5" id="KW-0663">Pyridoxal phosphate</keyword>
<dbReference type="Pfam" id="PF00266">
    <property type="entry name" value="Aminotran_5"/>
    <property type="match status" value="1"/>
</dbReference>
<dbReference type="GO" id="GO:0008453">
    <property type="term" value="F:alanine-glyoxylate transaminase activity"/>
    <property type="evidence" value="ECO:0007669"/>
    <property type="project" value="TreeGrafter"/>
</dbReference>
<evidence type="ECO:0000259" key="6">
    <source>
        <dbReference type="Pfam" id="PF00266"/>
    </source>
</evidence>
<sequence length="377" mass="40557">MSQICPDIDPDGLIEYSVVYTDRSLNHMSQSFQGVMRDISATLKQVYNAHAVAVVPGSGTYGMEAVARQLATDQKCLVIRNGWFSYRWTQIFEMGRIPAEAQVLKARPVAAGHQAAFAPAPLDEVLATIAEQKPQVVFAPHVETSSGMILPDDYLRAVSDAVHAVGGLFVLDCIASGTLWVDMQACGIDVLISAPQKGWSASPCCALVMLSEAAQARVEATQSTSFACDLKKWLQIMQAYEQGGHAYHATMPSDALARFRDAMLEAKILGFAKVREQQQELGDRVRALLAARGFNSVAAKGFEAPGVVVCYTDDGQIKTGAKFAAVGLQIAAGVPLQCDEPADFQTFRLGLFGLDKLGNIERTVATLEQALDKVLAG</sequence>
<name>A0A1G7G9R8_9GAMM</name>
<dbReference type="OrthoDB" id="9766472at2"/>
<dbReference type="EMBL" id="JAWXXP010000001">
    <property type="protein sequence ID" value="MDX5994119.1"/>
    <property type="molecule type" value="Genomic_DNA"/>
</dbReference>
<evidence type="ECO:0000313" key="7">
    <source>
        <dbReference type="EMBL" id="MDX5994119.1"/>
    </source>
</evidence>
<dbReference type="InterPro" id="IPR024169">
    <property type="entry name" value="SP_NH2Trfase/AEP_transaminase"/>
</dbReference>
<dbReference type="AlphaFoldDB" id="A0A1G7G9R8"/>
<protein>
    <submittedName>
        <fullName evidence="7">Aminotransferase class V-fold PLP-dependent enzyme</fullName>
    </submittedName>
    <submittedName>
        <fullName evidence="8">Aspartate aminotransferase</fullName>
    </submittedName>
</protein>
<dbReference type="PANTHER" id="PTHR21152:SF40">
    <property type="entry name" value="ALANINE--GLYOXYLATE AMINOTRANSFERASE"/>
    <property type="match status" value="1"/>
</dbReference>
<keyword evidence="8" id="KW-0032">Aminotransferase</keyword>
<keyword evidence="8" id="KW-0808">Transferase</keyword>
<accession>A0A1G7G9R8</accession>